<dbReference type="Pfam" id="PF05670">
    <property type="entry name" value="NFACT-R_1"/>
    <property type="match status" value="1"/>
</dbReference>
<reference evidence="7 8" key="1">
    <citation type="submission" date="2016-02" db="EMBL/GenBank/DDBJ databases">
        <title>Comparison of Clostridium stercorarium subspecies using comparative genomics and transcriptomics.</title>
        <authorList>
            <person name="Schellenberg J."/>
            <person name="Thallinger G."/>
            <person name="Levin D.B."/>
            <person name="Zhang X."/>
            <person name="Alvare G."/>
            <person name="Fristensky B."/>
            <person name="Sparling R."/>
        </authorList>
    </citation>
    <scope>NUCLEOTIDE SEQUENCE [LARGE SCALE GENOMIC DNA]</scope>
    <source>
        <strain evidence="7 8">DSM 2910</strain>
    </source>
</reference>
<keyword evidence="3 5" id="KW-0694">RNA-binding</keyword>
<keyword evidence="1 5" id="KW-0820">tRNA-binding</keyword>
<dbReference type="InterPro" id="IPR008532">
    <property type="entry name" value="NFACT_RNA-bd"/>
</dbReference>
<dbReference type="GO" id="GO:1990112">
    <property type="term" value="C:RQC complex"/>
    <property type="evidence" value="ECO:0007669"/>
    <property type="project" value="TreeGrafter"/>
</dbReference>
<dbReference type="Gene3D" id="1.10.8.50">
    <property type="match status" value="1"/>
</dbReference>
<evidence type="ECO:0000256" key="4">
    <source>
        <dbReference type="ARBA" id="ARBA00022917"/>
    </source>
</evidence>
<evidence type="ECO:0000256" key="5">
    <source>
        <dbReference type="HAMAP-Rule" id="MF_00844"/>
    </source>
</evidence>
<sequence length="586" mass="66845">MPFDGIVAEAVADELSKKISGGRIFKIYQPEKYTLIFHIRANNENYRLLMNCNANSARIHLTELDLENPETPPVFCMLLRKHLIGGTVTAVECLDYERIINLYVESSDELGDKSIKKVVVEIMGRHSNIILVNSSGKIIDAIKHIDQDINRVREIMPARTYVLPPPQDKTIPTELNIENFILSLENEQIPISKVLLNRIKGFSPVLCNEICHRAGIEPGTPANSIKSEKLSVLTRVLQNITNTIKSGEYSPNVVIDENLKKAVDFHVIKLTQYGWFKEYGSISEAIDNYFRYTAVKDLIKSKTNELIKIVKQNIERCEKKISIHATTIDENSNMETYRLYGELITANIHMLKKGMKSCRLLNYYEHEETYVDIELDESLTPQENAQKYFKKYSKAKSAMAFAAEQMKIAKRELEYLENVLFNLEEANSVEEVEEIREELSNQGYIRKTAKPKRNVQKSGPLCFKSSEGYQIWVGRNNVQNDELTLKFAKPDDLWLHAKNIPGSHVIVRVPDPIPEKTLFEAASLAAWFSKARNSSKVQIDYTRAKYVRKPSGAKPGMVVYVNYKTVVVDPKEPAFLSAENNQFIGQ</sequence>
<dbReference type="HAMAP" id="MF_00844_B">
    <property type="entry name" value="RqcH_B"/>
    <property type="match status" value="1"/>
</dbReference>
<evidence type="ECO:0000256" key="3">
    <source>
        <dbReference type="ARBA" id="ARBA00022884"/>
    </source>
</evidence>
<dbReference type="Proteomes" id="UP000092971">
    <property type="component" value="Chromosome"/>
</dbReference>
<comment type="function">
    <text evidence="5">Key component of the ribosome quality control system (RQC), a ribosome-associated complex that mediates the extraction of incompletely synthesized nascent chains from stalled ribosomes and their subsequent degradation. RqcH recruits Ala-charged tRNA, and with RqcP directs the elongation of stalled nascent chains on 50S ribosomal subunits, leading to non-templated C-terminal alanine extensions (Ala tail). The Ala tail promotes nascent chain degradation. May add between 1 and at least 8 Ala residues. Binds to stalled 50S ribosomal subunits.</text>
</comment>
<name>A0A1B1YCS8_THEST</name>
<keyword evidence="5" id="KW-0175">Coiled coil</keyword>
<dbReference type="InterPro" id="IPR043682">
    <property type="entry name" value="RqcH_bacterial"/>
</dbReference>
<dbReference type="InterPro" id="IPR051608">
    <property type="entry name" value="RQC_Subunit_NEMF"/>
</dbReference>
<dbReference type="RefSeq" id="WP_015358882.1">
    <property type="nucleotide sequence ID" value="NZ_CP014672.1"/>
</dbReference>
<keyword evidence="4 5" id="KW-0648">Protein biosynthesis</keyword>
<dbReference type="GO" id="GO:0072344">
    <property type="term" value="P:rescue of stalled ribosome"/>
    <property type="evidence" value="ECO:0007669"/>
    <property type="project" value="UniProtKB-UniRule"/>
</dbReference>
<proteinExistence type="inferred from homology"/>
<evidence type="ECO:0000256" key="2">
    <source>
        <dbReference type="ARBA" id="ARBA00022730"/>
    </source>
</evidence>
<evidence type="ECO:0000259" key="6">
    <source>
        <dbReference type="Pfam" id="PF05670"/>
    </source>
</evidence>
<dbReference type="FunFam" id="2.30.310.10:FF:000004">
    <property type="entry name" value="Fibronectin-binding protein A"/>
    <property type="match status" value="1"/>
</dbReference>
<dbReference type="AlphaFoldDB" id="A0A1B1YCS8"/>
<dbReference type="GO" id="GO:0019843">
    <property type="term" value="F:rRNA binding"/>
    <property type="evidence" value="ECO:0007669"/>
    <property type="project" value="UniProtKB-UniRule"/>
</dbReference>
<accession>A0A1B1YCS8</accession>
<feature type="domain" description="NFACT RNA-binding" evidence="6">
    <location>
        <begin position="462"/>
        <end position="553"/>
    </location>
</feature>
<dbReference type="PANTHER" id="PTHR15239">
    <property type="entry name" value="NUCLEAR EXPORT MEDIATOR FACTOR NEMF"/>
    <property type="match status" value="1"/>
</dbReference>
<protein>
    <recommendedName>
        <fullName evidence="5">Rqc2 homolog RqcH</fullName>
        <shortName evidence="5">RqcH</shortName>
    </recommendedName>
</protein>
<dbReference type="GO" id="GO:0043023">
    <property type="term" value="F:ribosomal large subunit binding"/>
    <property type="evidence" value="ECO:0007669"/>
    <property type="project" value="UniProtKB-UniRule"/>
</dbReference>
<dbReference type="Gene3D" id="2.30.310.10">
    <property type="entry name" value="ibrinogen binding protein from staphylococcus aureus domain"/>
    <property type="match status" value="1"/>
</dbReference>
<dbReference type="SUPFAM" id="SSF46946">
    <property type="entry name" value="S13-like H2TH domain"/>
    <property type="match status" value="1"/>
</dbReference>
<dbReference type="OrthoDB" id="9766163at2"/>
<dbReference type="PANTHER" id="PTHR15239:SF6">
    <property type="entry name" value="RIBOSOME QUALITY CONTROL COMPLEX SUBUNIT NEMF"/>
    <property type="match status" value="1"/>
</dbReference>
<dbReference type="EMBL" id="CP014672">
    <property type="protein sequence ID" value="ANW98565.1"/>
    <property type="molecule type" value="Genomic_DNA"/>
</dbReference>
<gene>
    <name evidence="5" type="primary">rqcH</name>
    <name evidence="7" type="ORF">CSTERTH_05695</name>
</gene>
<comment type="subunit">
    <text evidence="5">Associates with stalled 50S ribosomal subunits. Binds to RqcP.</text>
</comment>
<comment type="similarity">
    <text evidence="5">Belongs to the NEMF family.</text>
</comment>
<evidence type="ECO:0000313" key="8">
    <source>
        <dbReference type="Proteomes" id="UP000092971"/>
    </source>
</evidence>
<dbReference type="Pfam" id="PF05833">
    <property type="entry name" value="NFACT_N"/>
    <property type="match status" value="1"/>
</dbReference>
<keyword evidence="2 5" id="KW-0699">rRNA-binding</keyword>
<evidence type="ECO:0000313" key="7">
    <source>
        <dbReference type="EMBL" id="ANW98565.1"/>
    </source>
</evidence>
<evidence type="ECO:0000256" key="1">
    <source>
        <dbReference type="ARBA" id="ARBA00022555"/>
    </source>
</evidence>
<dbReference type="GO" id="GO:0000049">
    <property type="term" value="F:tRNA binding"/>
    <property type="evidence" value="ECO:0007669"/>
    <property type="project" value="UniProtKB-UniRule"/>
</dbReference>
<feature type="coiled-coil region" evidence="5">
    <location>
        <begin position="392"/>
        <end position="442"/>
    </location>
</feature>
<dbReference type="InterPro" id="IPR010979">
    <property type="entry name" value="Ribosomal_uS13-like_H2TH"/>
</dbReference>
<organism evidence="7 8">
    <name type="scientific">Thermoclostridium stercorarium subsp. thermolacticum DSM 2910</name>
    <dbReference type="NCBI Taxonomy" id="1121336"/>
    <lineage>
        <taxon>Bacteria</taxon>
        <taxon>Bacillati</taxon>
        <taxon>Bacillota</taxon>
        <taxon>Clostridia</taxon>
        <taxon>Eubacteriales</taxon>
        <taxon>Oscillospiraceae</taxon>
        <taxon>Thermoclostridium</taxon>
    </lineage>
</organism>